<evidence type="ECO:0000313" key="2">
    <source>
        <dbReference type="EMBL" id="SFV56147.1"/>
    </source>
</evidence>
<accession>A0A1W1BRP4</accession>
<dbReference type="GO" id="GO:0042597">
    <property type="term" value="C:periplasmic space"/>
    <property type="evidence" value="ECO:0007669"/>
    <property type="project" value="InterPro"/>
</dbReference>
<protein>
    <recommendedName>
        <fullName evidence="3">Periplasmic protein related to spheroblast formation</fullName>
    </recommendedName>
</protein>
<keyword evidence="1" id="KW-0175">Coiled coil</keyword>
<feature type="coiled-coil region" evidence="1">
    <location>
        <begin position="51"/>
        <end position="78"/>
    </location>
</feature>
<proteinExistence type="predicted"/>
<dbReference type="AlphaFoldDB" id="A0A1W1BRP4"/>
<reference evidence="2" key="1">
    <citation type="submission" date="2016-10" db="EMBL/GenBank/DDBJ databases">
        <authorList>
            <person name="de Groot N.N."/>
        </authorList>
    </citation>
    <scope>NUCLEOTIDE SEQUENCE</scope>
</reference>
<name>A0A1W1BRP4_9ZZZZ</name>
<evidence type="ECO:0000256" key="1">
    <source>
        <dbReference type="SAM" id="Coils"/>
    </source>
</evidence>
<evidence type="ECO:0008006" key="3">
    <source>
        <dbReference type="Google" id="ProtNLM"/>
    </source>
</evidence>
<dbReference type="Gene3D" id="1.20.120.1490">
    <property type="match status" value="1"/>
</dbReference>
<dbReference type="InterPro" id="IPR012899">
    <property type="entry name" value="LTXXQ"/>
</dbReference>
<dbReference type="Pfam" id="PF07813">
    <property type="entry name" value="LTXXQ"/>
    <property type="match status" value="1"/>
</dbReference>
<organism evidence="2">
    <name type="scientific">hydrothermal vent metagenome</name>
    <dbReference type="NCBI Taxonomy" id="652676"/>
    <lineage>
        <taxon>unclassified sequences</taxon>
        <taxon>metagenomes</taxon>
        <taxon>ecological metagenomes</taxon>
    </lineage>
</organism>
<gene>
    <name evidence="2" type="ORF">MNB_SV-9-102</name>
</gene>
<sequence>MSILKSVVAITIIGFMGSSLLYGESPMEQGNGHGQKMKARNQNMKKIFQQLNLTQAQKKELRASRQDIRKKIKNQKSNKPKISDFITEKGVDRDGMLKVATKRTVTMTNLRADMIEKTLKILTPEQRKKFVSLLKAK</sequence>
<dbReference type="EMBL" id="FPHG01000030">
    <property type="protein sequence ID" value="SFV56147.1"/>
    <property type="molecule type" value="Genomic_DNA"/>
</dbReference>